<keyword evidence="1" id="KW-0560">Oxidoreductase</keyword>
<dbReference type="EMBL" id="CP127295">
    <property type="protein sequence ID" value="WIY05074.1"/>
    <property type="molecule type" value="Genomic_DNA"/>
</dbReference>
<dbReference type="PANTHER" id="PTHR35176:SF6">
    <property type="entry name" value="HEME OXYGENASE HI_0854-RELATED"/>
    <property type="match status" value="1"/>
</dbReference>
<dbReference type="GO" id="GO:0005829">
    <property type="term" value="C:cytosol"/>
    <property type="evidence" value="ECO:0007669"/>
    <property type="project" value="TreeGrafter"/>
</dbReference>
<dbReference type="GO" id="GO:0016627">
    <property type="term" value="F:oxidoreductase activity, acting on the CH-CH group of donors"/>
    <property type="evidence" value="ECO:0007669"/>
    <property type="project" value="TreeGrafter"/>
</dbReference>
<dbReference type="NCBIfam" id="TIGR03618">
    <property type="entry name" value="Rv1155_F420"/>
    <property type="match status" value="1"/>
</dbReference>
<dbReference type="InterPro" id="IPR019920">
    <property type="entry name" value="F420-binding_dom_put"/>
</dbReference>
<dbReference type="Pfam" id="PF01243">
    <property type="entry name" value="PNPOx_N"/>
    <property type="match status" value="1"/>
</dbReference>
<dbReference type="InterPro" id="IPR052019">
    <property type="entry name" value="F420H2_bilvrd_red/Heme_oxyg"/>
</dbReference>
<accession>A0A9Y2JY30</accession>
<evidence type="ECO:0000313" key="3">
    <source>
        <dbReference type="EMBL" id="WIY05074.1"/>
    </source>
</evidence>
<dbReference type="SUPFAM" id="SSF50475">
    <property type="entry name" value="FMN-binding split barrel"/>
    <property type="match status" value="1"/>
</dbReference>
<dbReference type="AlphaFoldDB" id="A0A9Y2JY30"/>
<dbReference type="Gene3D" id="2.30.110.10">
    <property type="entry name" value="Electron Transport, Fmn-binding Protein, Chain A"/>
    <property type="match status" value="1"/>
</dbReference>
<proteinExistence type="predicted"/>
<evidence type="ECO:0000313" key="4">
    <source>
        <dbReference type="Proteomes" id="UP001239397"/>
    </source>
</evidence>
<dbReference type="PANTHER" id="PTHR35176">
    <property type="entry name" value="HEME OXYGENASE HI_0854-RELATED"/>
    <property type="match status" value="1"/>
</dbReference>
<reference evidence="3 4" key="1">
    <citation type="submission" date="2023-06" db="EMBL/GenBank/DDBJ databases">
        <authorList>
            <person name="Oyuntsetseg B."/>
            <person name="Kim S.B."/>
        </authorList>
    </citation>
    <scope>NUCLEOTIDE SEQUENCE [LARGE SCALE GENOMIC DNA]</scope>
    <source>
        <strain evidence="3 4">4-36</strain>
    </source>
</reference>
<evidence type="ECO:0000259" key="2">
    <source>
        <dbReference type="Pfam" id="PF01243"/>
    </source>
</evidence>
<feature type="domain" description="Pyridoxamine 5'-phosphate oxidase N-terminal" evidence="2">
    <location>
        <begin position="11"/>
        <end position="132"/>
    </location>
</feature>
<name>A0A9Y2JY30_9PSEU</name>
<dbReference type="InterPro" id="IPR011576">
    <property type="entry name" value="Pyridox_Oxase_N"/>
</dbReference>
<dbReference type="GO" id="GO:0070967">
    <property type="term" value="F:coenzyme F420 binding"/>
    <property type="evidence" value="ECO:0007669"/>
    <property type="project" value="TreeGrafter"/>
</dbReference>
<gene>
    <name evidence="3" type="ORF">QRX60_14980</name>
</gene>
<keyword evidence="4" id="KW-1185">Reference proteome</keyword>
<protein>
    <submittedName>
        <fullName evidence="3">PPOX class F420-dependent oxidoreductase</fullName>
    </submittedName>
</protein>
<evidence type="ECO:0000256" key="1">
    <source>
        <dbReference type="ARBA" id="ARBA00023002"/>
    </source>
</evidence>
<dbReference type="Proteomes" id="UP001239397">
    <property type="component" value="Chromosome"/>
</dbReference>
<dbReference type="InterPro" id="IPR012349">
    <property type="entry name" value="Split_barrel_FMN-bd"/>
</dbReference>
<organism evidence="3 4">
    <name type="scientific">Amycolatopsis mongoliensis</name>
    <dbReference type="NCBI Taxonomy" id="715475"/>
    <lineage>
        <taxon>Bacteria</taxon>
        <taxon>Bacillati</taxon>
        <taxon>Actinomycetota</taxon>
        <taxon>Actinomycetes</taxon>
        <taxon>Pseudonocardiales</taxon>
        <taxon>Pseudonocardiaceae</taxon>
        <taxon>Amycolatopsis</taxon>
    </lineage>
</organism>
<dbReference type="KEGG" id="amog:QRX60_14980"/>
<sequence length="137" mass="15182">MPVRRDMALTLPDDVRALIDGKNFATVATLDPDGGPQTSDVWVGLDDGDLVFSATEDRRKVRNLRRDPRVSVSIIDAADPYRHTQLRGRVTIEPDPGKTLPKTLSHKYLAQDPPPEGPEAERVLVRLHVEKIAGNVK</sequence>